<evidence type="ECO:0000313" key="3">
    <source>
        <dbReference type="EMBL" id="CAB4879486.1"/>
    </source>
</evidence>
<evidence type="ECO:0000256" key="1">
    <source>
        <dbReference type="SAM" id="MobiDB-lite"/>
    </source>
</evidence>
<dbReference type="EMBL" id="CAEZXX010000067">
    <property type="protein sequence ID" value="CAB4710282.1"/>
    <property type="molecule type" value="Genomic_DNA"/>
</dbReference>
<name>A0A6J6QIB1_9ZZZZ</name>
<dbReference type="EMBL" id="CAFBLR010000119">
    <property type="protein sequence ID" value="CAB4879486.1"/>
    <property type="molecule type" value="Genomic_DNA"/>
</dbReference>
<feature type="region of interest" description="Disordered" evidence="1">
    <location>
        <begin position="256"/>
        <end position="291"/>
    </location>
</feature>
<gene>
    <name evidence="2" type="ORF">UFOPK2602_01115</name>
    <name evidence="3" type="ORF">UFOPK3417_01229</name>
</gene>
<evidence type="ECO:0000313" key="2">
    <source>
        <dbReference type="EMBL" id="CAB4710282.1"/>
    </source>
</evidence>
<organism evidence="2">
    <name type="scientific">freshwater metagenome</name>
    <dbReference type="NCBI Taxonomy" id="449393"/>
    <lineage>
        <taxon>unclassified sequences</taxon>
        <taxon>metagenomes</taxon>
        <taxon>ecological metagenomes</taxon>
    </lineage>
</organism>
<dbReference type="AlphaFoldDB" id="A0A6J6QIB1"/>
<protein>
    <submittedName>
        <fullName evidence="2">Unannotated protein</fullName>
    </submittedName>
</protein>
<accession>A0A6J6QIB1</accession>
<feature type="compositionally biased region" description="Polar residues" evidence="1">
    <location>
        <begin position="280"/>
        <end position="291"/>
    </location>
</feature>
<sequence>MAGLVAHHVAKELLEERLSGELVEEAEGCERESLHHHLHPEVRHVPATVVHDVVEEHPEVGVHLIAAAELFVDVAGEHLDVACLVDHLSGGVQLRVVPRNGLGDLCCADQRALLAVEELAECPPTALHAEFHPLLGPPLLHRGPDVHVGVHTRTERCLIGGDGGLEVDISVPCEVGGAVPLAGLGLLVEPPQCRALQRVVPSEDGVGVVLDDVLDLINVGVGDGEDGLDVVEVRAANDVFGGGHGEPSVRNRLTVGGQMDGTRNAGSTKRRVNAAACTGSERSTSGDGARK</sequence>
<reference evidence="2" key="1">
    <citation type="submission" date="2020-05" db="EMBL/GenBank/DDBJ databases">
        <authorList>
            <person name="Chiriac C."/>
            <person name="Salcher M."/>
            <person name="Ghai R."/>
            <person name="Kavagutti S V."/>
        </authorList>
    </citation>
    <scope>NUCLEOTIDE SEQUENCE</scope>
</reference>
<proteinExistence type="predicted"/>